<sequence length="149" mass="16936">MEESEHDVGSLEKLELYADEHYLARKLPLEDHLGKVPRGAEEYHQDNAGPLRFHVPQLEWTDLHRLWPPEHYACCAGSVSRDNVGGIVPFTRAPPQPYAVIICPQNESGFITKHHVCQSVAFHVALTWHCRRSRQCFGVKGSTRTGRLD</sequence>
<accession>A0A4Y2GEY5</accession>
<name>A0A4Y2GEY5_ARAVE</name>
<evidence type="ECO:0000313" key="1">
    <source>
        <dbReference type="EMBL" id="GBM51951.1"/>
    </source>
</evidence>
<dbReference type="OrthoDB" id="6462918at2759"/>
<keyword evidence="2" id="KW-1185">Reference proteome</keyword>
<dbReference type="EMBL" id="BGPR01001357">
    <property type="protein sequence ID" value="GBM51951.1"/>
    <property type="molecule type" value="Genomic_DNA"/>
</dbReference>
<proteinExistence type="predicted"/>
<protein>
    <submittedName>
        <fullName evidence="1">Uncharacterized protein</fullName>
    </submittedName>
</protein>
<organism evidence="1 2">
    <name type="scientific">Araneus ventricosus</name>
    <name type="common">Orbweaver spider</name>
    <name type="synonym">Epeira ventricosa</name>
    <dbReference type="NCBI Taxonomy" id="182803"/>
    <lineage>
        <taxon>Eukaryota</taxon>
        <taxon>Metazoa</taxon>
        <taxon>Ecdysozoa</taxon>
        <taxon>Arthropoda</taxon>
        <taxon>Chelicerata</taxon>
        <taxon>Arachnida</taxon>
        <taxon>Araneae</taxon>
        <taxon>Araneomorphae</taxon>
        <taxon>Entelegynae</taxon>
        <taxon>Araneoidea</taxon>
        <taxon>Araneidae</taxon>
        <taxon>Araneus</taxon>
    </lineage>
</organism>
<dbReference type="Proteomes" id="UP000499080">
    <property type="component" value="Unassembled WGS sequence"/>
</dbReference>
<evidence type="ECO:0000313" key="2">
    <source>
        <dbReference type="Proteomes" id="UP000499080"/>
    </source>
</evidence>
<dbReference type="AlphaFoldDB" id="A0A4Y2GEY5"/>
<reference evidence="1 2" key="1">
    <citation type="journal article" date="2019" name="Sci. Rep.">
        <title>Orb-weaving spider Araneus ventricosus genome elucidates the spidroin gene catalogue.</title>
        <authorList>
            <person name="Kono N."/>
            <person name="Nakamura H."/>
            <person name="Ohtoshi R."/>
            <person name="Moran D.A.P."/>
            <person name="Shinohara A."/>
            <person name="Yoshida Y."/>
            <person name="Fujiwara M."/>
            <person name="Mori M."/>
            <person name="Tomita M."/>
            <person name="Arakawa K."/>
        </authorList>
    </citation>
    <scope>NUCLEOTIDE SEQUENCE [LARGE SCALE GENOMIC DNA]</scope>
</reference>
<comment type="caution">
    <text evidence="1">The sequence shown here is derived from an EMBL/GenBank/DDBJ whole genome shotgun (WGS) entry which is preliminary data.</text>
</comment>
<gene>
    <name evidence="1" type="ORF">AVEN_194248_1</name>
</gene>